<evidence type="ECO:0000256" key="4">
    <source>
        <dbReference type="ARBA" id="ARBA00023136"/>
    </source>
</evidence>
<gene>
    <name evidence="6" type="ORF">GXN74_06150</name>
</gene>
<evidence type="ECO:0000256" key="1">
    <source>
        <dbReference type="ARBA" id="ARBA00004141"/>
    </source>
</evidence>
<dbReference type="Pfam" id="PF04172">
    <property type="entry name" value="LrgB"/>
    <property type="match status" value="1"/>
</dbReference>
<evidence type="ECO:0000313" key="7">
    <source>
        <dbReference type="Proteomes" id="UP000461585"/>
    </source>
</evidence>
<evidence type="ECO:0000256" key="5">
    <source>
        <dbReference type="SAM" id="Phobius"/>
    </source>
</evidence>
<evidence type="ECO:0000313" key="6">
    <source>
        <dbReference type="EMBL" id="NDL67319.1"/>
    </source>
</evidence>
<accession>A0A7X5KMT7</accession>
<dbReference type="InterPro" id="IPR007300">
    <property type="entry name" value="CidB/LrgB"/>
</dbReference>
<comment type="caution">
    <text evidence="6">The sequence shown here is derived from an EMBL/GenBank/DDBJ whole genome shotgun (WGS) entry which is preliminary data.</text>
</comment>
<dbReference type="RefSeq" id="WP_162370046.1">
    <property type="nucleotide sequence ID" value="NZ_JAAEEH010000013.1"/>
</dbReference>
<keyword evidence="7" id="KW-1185">Reference proteome</keyword>
<dbReference type="PANTHER" id="PTHR30249:SF0">
    <property type="entry name" value="PLASTIDAL GLYCOLATE_GLYCERATE TRANSLOCATOR 1, CHLOROPLASTIC"/>
    <property type="match status" value="1"/>
</dbReference>
<reference evidence="6 7" key="1">
    <citation type="submission" date="2020-01" db="EMBL/GenBank/DDBJ databases">
        <title>Anaeroalcalibacter tamaniensis gen. nov., sp. nov., moderately halophilic strictly anaerobic fermenter bacterium from mud volcano of Taman peninsula.</title>
        <authorList>
            <person name="Frolova A."/>
            <person name="Merkel A.Y."/>
            <person name="Slobodkin A.I."/>
        </authorList>
    </citation>
    <scope>NUCLEOTIDE SEQUENCE [LARGE SCALE GENOMIC DNA]</scope>
    <source>
        <strain evidence="6 7">F-3ap</strain>
    </source>
</reference>
<keyword evidence="3 5" id="KW-1133">Transmembrane helix</keyword>
<name>A0A7X5KMT7_9FIRM</name>
<dbReference type="PANTHER" id="PTHR30249">
    <property type="entry name" value="PUTATIVE SEROTONIN TRANSPORTER"/>
    <property type="match status" value="1"/>
</dbReference>
<sequence>MREALTQNLYFGWFLSLAAYQVGIRARRRWGELANPMMVAALLCMLVLRVLGVTYQEYMDGGGQMVAMMVNLATVSLAIPLHHNRRLVRKHLGPILLGGLVAVLTSFFSIWGLSRLLGLDTGMFLSILPKSITTAFGVPLSEQLGGVVSITVLCIILTGILGAVAAPAVLRLLGVESEIARGVAIGGASHALGTSKALEMSETTGVMSSLSMVLTGILTVLLLPLLLGLAAWLG</sequence>
<proteinExistence type="predicted"/>
<dbReference type="Proteomes" id="UP000461585">
    <property type="component" value="Unassembled WGS sequence"/>
</dbReference>
<comment type="subcellular location">
    <subcellularLocation>
        <location evidence="1">Membrane</location>
        <topology evidence="1">Multi-pass membrane protein</topology>
    </subcellularLocation>
</comment>
<evidence type="ECO:0000256" key="3">
    <source>
        <dbReference type="ARBA" id="ARBA00022989"/>
    </source>
</evidence>
<organism evidence="6 7">
    <name type="scientific">Anaerotalea alkaliphila</name>
    <dbReference type="NCBI Taxonomy" id="2662126"/>
    <lineage>
        <taxon>Bacteria</taxon>
        <taxon>Bacillati</taxon>
        <taxon>Bacillota</taxon>
        <taxon>Clostridia</taxon>
        <taxon>Eubacteriales</taxon>
        <taxon>Anaerotalea</taxon>
    </lineage>
</organism>
<dbReference type="GO" id="GO:0016020">
    <property type="term" value="C:membrane"/>
    <property type="evidence" value="ECO:0007669"/>
    <property type="project" value="UniProtKB-SubCell"/>
</dbReference>
<feature type="transmembrane region" description="Helical" evidence="5">
    <location>
        <begin position="210"/>
        <end position="233"/>
    </location>
</feature>
<keyword evidence="2 5" id="KW-0812">Transmembrane</keyword>
<feature type="transmembrane region" description="Helical" evidence="5">
    <location>
        <begin position="93"/>
        <end position="113"/>
    </location>
</feature>
<evidence type="ECO:0000256" key="2">
    <source>
        <dbReference type="ARBA" id="ARBA00022692"/>
    </source>
</evidence>
<feature type="transmembrane region" description="Helical" evidence="5">
    <location>
        <begin position="147"/>
        <end position="173"/>
    </location>
</feature>
<dbReference type="AlphaFoldDB" id="A0A7X5KMT7"/>
<dbReference type="EMBL" id="JAAEEH010000013">
    <property type="protein sequence ID" value="NDL67319.1"/>
    <property type="molecule type" value="Genomic_DNA"/>
</dbReference>
<keyword evidence="4 5" id="KW-0472">Membrane</keyword>
<feature type="transmembrane region" description="Helical" evidence="5">
    <location>
        <begin position="61"/>
        <end position="81"/>
    </location>
</feature>
<protein>
    <submittedName>
        <fullName evidence="6">LrgB family protein</fullName>
    </submittedName>
</protein>
<feature type="transmembrane region" description="Helical" evidence="5">
    <location>
        <begin position="36"/>
        <end position="55"/>
    </location>
</feature>